<proteinExistence type="predicted"/>
<sequence length="273" mass="29372">MDHFEIQKQFQYQLQHLHQWRSHPYHPFGSPGKIRNPGWWIEMGNPGHFGIPGFLHKFVQAGPTYHKRHQNPSSSSSSSPSTSHVLGILSFARLVQLLSTLLGIVLGLGADLVIVGVLGVRIQRSVLLLTRHTRSRTSSRTSARSTVGTSLASLASLTSLTIRAGVWVTLGLCDSRSASQLVGRSGILARARFVVIAVRVVLFTLTVRLGSRASSKTSSSTSSCTSGSSCARVASVSRGVSLLSLQLSDFWLTFLLALIKLGSVGLSRNVSGS</sequence>
<comment type="caution">
    <text evidence="1">The sequence shown here is derived from an EMBL/GenBank/DDBJ whole genome shotgun (WGS) entry which is preliminary data.</text>
</comment>
<organism evidence="1 2">
    <name type="scientific">Ogataea philodendri</name>
    <dbReference type="NCBI Taxonomy" id="1378263"/>
    <lineage>
        <taxon>Eukaryota</taxon>
        <taxon>Fungi</taxon>
        <taxon>Dikarya</taxon>
        <taxon>Ascomycota</taxon>
        <taxon>Saccharomycotina</taxon>
        <taxon>Pichiomycetes</taxon>
        <taxon>Pichiales</taxon>
        <taxon>Pichiaceae</taxon>
        <taxon>Ogataea</taxon>
    </lineage>
</organism>
<reference evidence="1" key="1">
    <citation type="journal article" date="2021" name="Open Biol.">
        <title>Shared evolutionary footprints suggest mitochondrial oxidative damage underlies multiple complex I losses in fungi.</title>
        <authorList>
            <person name="Schikora-Tamarit M.A."/>
            <person name="Marcet-Houben M."/>
            <person name="Nosek J."/>
            <person name="Gabaldon T."/>
        </authorList>
    </citation>
    <scope>NUCLEOTIDE SEQUENCE</scope>
    <source>
        <strain evidence="1">CBS6075</strain>
    </source>
</reference>
<name>A0A9P8P2G0_9ASCO</name>
<protein>
    <submittedName>
        <fullName evidence="1">Uncharacterized protein</fullName>
    </submittedName>
</protein>
<reference evidence="1" key="2">
    <citation type="submission" date="2021-01" db="EMBL/GenBank/DDBJ databases">
        <authorList>
            <person name="Schikora-Tamarit M.A."/>
        </authorList>
    </citation>
    <scope>NUCLEOTIDE SEQUENCE</scope>
    <source>
        <strain evidence="1">CBS6075</strain>
    </source>
</reference>
<evidence type="ECO:0000313" key="1">
    <source>
        <dbReference type="EMBL" id="KAH3664050.1"/>
    </source>
</evidence>
<accession>A0A9P8P2G0</accession>
<dbReference type="Proteomes" id="UP000769157">
    <property type="component" value="Unassembled WGS sequence"/>
</dbReference>
<dbReference type="EMBL" id="JAEUBE010000352">
    <property type="protein sequence ID" value="KAH3664050.1"/>
    <property type="molecule type" value="Genomic_DNA"/>
</dbReference>
<evidence type="ECO:0000313" key="2">
    <source>
        <dbReference type="Proteomes" id="UP000769157"/>
    </source>
</evidence>
<keyword evidence="2" id="KW-1185">Reference proteome</keyword>
<dbReference type="RefSeq" id="XP_046060330.1">
    <property type="nucleotide sequence ID" value="XM_046205877.1"/>
</dbReference>
<gene>
    <name evidence="1" type="ORF">OGAPHI_004764</name>
</gene>
<dbReference type="AlphaFoldDB" id="A0A9P8P2G0"/>
<dbReference type="GeneID" id="70236729"/>